<dbReference type="PANTHER" id="PTHR43133">
    <property type="entry name" value="RNA POLYMERASE ECF-TYPE SIGMA FACTO"/>
    <property type="match status" value="1"/>
</dbReference>
<dbReference type="SUPFAM" id="SSF88659">
    <property type="entry name" value="Sigma3 and sigma4 domains of RNA polymerase sigma factors"/>
    <property type="match status" value="1"/>
</dbReference>
<dbReference type="InterPro" id="IPR013249">
    <property type="entry name" value="RNA_pol_sigma70_r4_t2"/>
</dbReference>
<keyword evidence="5" id="KW-0804">Transcription</keyword>
<dbReference type="InterPro" id="IPR013325">
    <property type="entry name" value="RNA_pol_sigma_r2"/>
</dbReference>
<evidence type="ECO:0000256" key="3">
    <source>
        <dbReference type="ARBA" id="ARBA00023015"/>
    </source>
</evidence>
<dbReference type="Gene3D" id="3.10.450.50">
    <property type="match status" value="1"/>
</dbReference>
<evidence type="ECO:0000256" key="4">
    <source>
        <dbReference type="ARBA" id="ARBA00023082"/>
    </source>
</evidence>
<dbReference type="Gene3D" id="1.10.1740.10">
    <property type="match status" value="1"/>
</dbReference>
<dbReference type="InterPro" id="IPR039425">
    <property type="entry name" value="RNA_pol_sigma-70-like"/>
</dbReference>
<dbReference type="Pfam" id="PF08281">
    <property type="entry name" value="Sigma70_r4_2"/>
    <property type="match status" value="1"/>
</dbReference>
<evidence type="ECO:0000256" key="2">
    <source>
        <dbReference type="ARBA" id="ARBA00011344"/>
    </source>
</evidence>
<dbReference type="Proteomes" id="UP000812277">
    <property type="component" value="Unassembled WGS sequence"/>
</dbReference>
<dbReference type="InterPro" id="IPR013324">
    <property type="entry name" value="RNA_pol_sigma_r3/r4-like"/>
</dbReference>
<dbReference type="RefSeq" id="WP_219872818.1">
    <property type="nucleotide sequence ID" value="NZ_JAHZIJ010000007.1"/>
</dbReference>
<comment type="similarity">
    <text evidence="1">Belongs to the sigma-70 factor family. ECF subfamily.</text>
</comment>
<name>A0ABS7D6X4_9BACL</name>
<evidence type="ECO:0000313" key="8">
    <source>
        <dbReference type="EMBL" id="MBW7475586.1"/>
    </source>
</evidence>
<feature type="domain" description="RNA polymerase sigma factor 70 region 4 type 2" evidence="7">
    <location>
        <begin position="118"/>
        <end position="165"/>
    </location>
</feature>
<gene>
    <name evidence="8" type="ORF">K0T92_12570</name>
</gene>
<dbReference type="InterPro" id="IPR007627">
    <property type="entry name" value="RNA_pol_sigma70_r2"/>
</dbReference>
<sequence>MHTNELEQLENSTRELQRKFNEVIAPYREALWRYCMLLTKSPWDAEDLMQETLLKAFASLAQLFQPIYPKPYLFRIASNTWIDQCRKRSPVQVPLDNEEMMETGNSRKEEVIEAMEILLDALPPRQVVIILLIDVFDFTIKEAASLLSTTDATVKSALQRARQHLRSANARSVRQDEYPHDQTKIHHELLDRFIEYYNRRDAAALCSLMDENITEEDGSVFRVYGRDQMVKSCLADWQKEPRVLESRRQTLWGKDVVVVLHHYERDAYLHSIMHLSVEDEKIVKWQDYYFSKELLEQASRELQVPLDREKNLFENI</sequence>
<keyword evidence="9" id="KW-1185">Reference proteome</keyword>
<reference evidence="8 9" key="1">
    <citation type="submission" date="2021-07" db="EMBL/GenBank/DDBJ databases">
        <title>Paenibacillus radiodurans sp. nov., isolated from the southeastern edge of Tengger Desert.</title>
        <authorList>
            <person name="Zhang G."/>
        </authorList>
    </citation>
    <scope>NUCLEOTIDE SEQUENCE [LARGE SCALE GENOMIC DNA]</scope>
    <source>
        <strain evidence="8 9">DT7-4</strain>
    </source>
</reference>
<dbReference type="NCBIfam" id="TIGR02937">
    <property type="entry name" value="sigma70-ECF"/>
    <property type="match status" value="1"/>
</dbReference>
<evidence type="ECO:0000259" key="6">
    <source>
        <dbReference type="Pfam" id="PF04542"/>
    </source>
</evidence>
<evidence type="ECO:0000256" key="1">
    <source>
        <dbReference type="ARBA" id="ARBA00010641"/>
    </source>
</evidence>
<dbReference type="InterPro" id="IPR032710">
    <property type="entry name" value="NTF2-like_dom_sf"/>
</dbReference>
<keyword evidence="3" id="KW-0805">Transcription regulation</keyword>
<dbReference type="Pfam" id="PF04542">
    <property type="entry name" value="Sigma70_r2"/>
    <property type="match status" value="1"/>
</dbReference>
<dbReference type="SUPFAM" id="SSF88946">
    <property type="entry name" value="Sigma2 domain of RNA polymerase sigma factors"/>
    <property type="match status" value="1"/>
</dbReference>
<comment type="caution">
    <text evidence="8">The sequence shown here is derived from an EMBL/GenBank/DDBJ whole genome shotgun (WGS) entry which is preliminary data.</text>
</comment>
<feature type="domain" description="RNA polymerase sigma-70 region 2" evidence="6">
    <location>
        <begin position="25"/>
        <end position="89"/>
    </location>
</feature>
<evidence type="ECO:0000256" key="5">
    <source>
        <dbReference type="ARBA" id="ARBA00023163"/>
    </source>
</evidence>
<dbReference type="InterPro" id="IPR036388">
    <property type="entry name" value="WH-like_DNA-bd_sf"/>
</dbReference>
<evidence type="ECO:0000313" key="9">
    <source>
        <dbReference type="Proteomes" id="UP000812277"/>
    </source>
</evidence>
<protein>
    <submittedName>
        <fullName evidence="8">RNA polymerase sigma factor</fullName>
    </submittedName>
</protein>
<comment type="subunit">
    <text evidence="2">Interacts transiently with the RNA polymerase catalytic core formed by RpoA, RpoB, RpoC and RpoZ (2 alpha, 1 beta, 1 beta' and 1 omega subunit) to form the RNA polymerase holoenzyme that can initiate transcription.</text>
</comment>
<keyword evidence="4" id="KW-0731">Sigma factor</keyword>
<proteinExistence type="inferred from homology"/>
<organism evidence="8 9">
    <name type="scientific">Paenibacillus oenotherae</name>
    <dbReference type="NCBI Taxonomy" id="1435645"/>
    <lineage>
        <taxon>Bacteria</taxon>
        <taxon>Bacillati</taxon>
        <taxon>Bacillota</taxon>
        <taxon>Bacilli</taxon>
        <taxon>Bacillales</taxon>
        <taxon>Paenibacillaceae</taxon>
        <taxon>Paenibacillus</taxon>
    </lineage>
</organism>
<dbReference type="Gene3D" id="1.10.10.10">
    <property type="entry name" value="Winged helix-like DNA-binding domain superfamily/Winged helix DNA-binding domain"/>
    <property type="match status" value="1"/>
</dbReference>
<evidence type="ECO:0000259" key="7">
    <source>
        <dbReference type="Pfam" id="PF08281"/>
    </source>
</evidence>
<dbReference type="InterPro" id="IPR014284">
    <property type="entry name" value="RNA_pol_sigma-70_dom"/>
</dbReference>
<accession>A0ABS7D6X4</accession>
<dbReference type="EMBL" id="JAHZIJ010000007">
    <property type="protein sequence ID" value="MBW7475586.1"/>
    <property type="molecule type" value="Genomic_DNA"/>
</dbReference>
<dbReference type="SUPFAM" id="SSF54427">
    <property type="entry name" value="NTF2-like"/>
    <property type="match status" value="1"/>
</dbReference>
<dbReference type="PANTHER" id="PTHR43133:SF65">
    <property type="entry name" value="ECF RNA POLYMERASE SIGMA FACTOR SIGG"/>
    <property type="match status" value="1"/>
</dbReference>